<feature type="coiled-coil region" evidence="1">
    <location>
        <begin position="343"/>
        <end position="410"/>
    </location>
</feature>
<protein>
    <submittedName>
        <fullName evidence="2">Uncharacterized protein</fullName>
    </submittedName>
</protein>
<evidence type="ECO:0000256" key="1">
    <source>
        <dbReference type="SAM" id="Coils"/>
    </source>
</evidence>
<organism evidence="2 3">
    <name type="scientific">Tegillarca granosa</name>
    <name type="common">Malaysian cockle</name>
    <name type="synonym">Anadara granosa</name>
    <dbReference type="NCBI Taxonomy" id="220873"/>
    <lineage>
        <taxon>Eukaryota</taxon>
        <taxon>Metazoa</taxon>
        <taxon>Spiralia</taxon>
        <taxon>Lophotrochozoa</taxon>
        <taxon>Mollusca</taxon>
        <taxon>Bivalvia</taxon>
        <taxon>Autobranchia</taxon>
        <taxon>Pteriomorphia</taxon>
        <taxon>Arcoida</taxon>
        <taxon>Arcoidea</taxon>
        <taxon>Arcidae</taxon>
        <taxon>Tegillarca</taxon>
    </lineage>
</organism>
<accession>A0ABQ9FFP0</accession>
<feature type="coiled-coil region" evidence="1">
    <location>
        <begin position="259"/>
        <end position="308"/>
    </location>
</feature>
<reference evidence="2 3" key="1">
    <citation type="submission" date="2022-12" db="EMBL/GenBank/DDBJ databases">
        <title>Chromosome-level genome of Tegillarca granosa.</title>
        <authorList>
            <person name="Kim J."/>
        </authorList>
    </citation>
    <scope>NUCLEOTIDE SEQUENCE [LARGE SCALE GENOMIC DNA]</scope>
    <source>
        <strain evidence="2">Teg-2019</strain>
        <tissue evidence="2">Adductor muscle</tissue>
    </source>
</reference>
<name>A0ABQ9FFP0_TEGGR</name>
<proteinExistence type="predicted"/>
<keyword evidence="3" id="KW-1185">Reference proteome</keyword>
<gene>
    <name evidence="2" type="ORF">KUTeg_007235</name>
</gene>
<feature type="coiled-coil region" evidence="1">
    <location>
        <begin position="28"/>
        <end position="216"/>
    </location>
</feature>
<comment type="caution">
    <text evidence="2">The sequence shown here is derived from an EMBL/GenBank/DDBJ whole genome shotgun (WGS) entry which is preliminary data.</text>
</comment>
<evidence type="ECO:0000313" key="3">
    <source>
        <dbReference type="Proteomes" id="UP001217089"/>
    </source>
</evidence>
<sequence length="476" mass="56040">MSENETLNAELGMVKTKLALFEEVGKEYQTLKEEHNKSMTDNDNLRKELEEIKDKEDFIAELEEERKEKELLKKELENQRQRISQVQEIEEKSELVMEELNESVAENEKLNSELAMAAAKLMGFERLQKEYETVNANYTKVLNDNSNMVKQIEELQQKLLQSDTAQDLAYVREQRDHLEREKVNLKSRVDQLEKQCQDLTNQIKDVNQEFLKTESRAQQLEFDNDSLHVQLGLAGNNEKSTKEFHGEYERLQGQFSVAMEQKTQVNQELNQMVHSLKQREARCQQLAMQLLESERKTVNAAMQRAAEADLQKVKAVEEQIIPTESRVAESEVKVKSEPDDAEIYSLKYRLEEAEKTKEQLLESASHLERTLIMEREQRIQLEDTLATAKQIEHAREMKEIQLNIEEEESRIREMSPILLRHESGYFSRLLQWLKIQREYFCLSSCQLKRAMRKRPGIRTMMWGYFFLLHILVMGCK</sequence>
<dbReference type="Proteomes" id="UP001217089">
    <property type="component" value="Unassembled WGS sequence"/>
</dbReference>
<dbReference type="EMBL" id="JARBDR010000337">
    <property type="protein sequence ID" value="KAJ8315085.1"/>
    <property type="molecule type" value="Genomic_DNA"/>
</dbReference>
<evidence type="ECO:0000313" key="2">
    <source>
        <dbReference type="EMBL" id="KAJ8315085.1"/>
    </source>
</evidence>
<keyword evidence="1" id="KW-0175">Coiled coil</keyword>